<dbReference type="EMBL" id="JBHSHP010000021">
    <property type="protein sequence ID" value="MFC4754777.1"/>
    <property type="molecule type" value="Genomic_DNA"/>
</dbReference>
<comment type="caution">
    <text evidence="1">The sequence shown here is derived from an EMBL/GenBank/DDBJ whole genome shotgun (WGS) entry which is preliminary data.</text>
</comment>
<proteinExistence type="predicted"/>
<dbReference type="RefSeq" id="WP_295647705.1">
    <property type="nucleotide sequence ID" value="NZ_BAABCD010000022.1"/>
</dbReference>
<accession>A0ABV9PPP1</accession>
<sequence length="47" mass="4633">MPNFGQLSDLIGGVTDILGALTFFTGSLAGEGGVGDFVDALSSISAN</sequence>
<organism evidence="1 2">
    <name type="scientific">Dietzia aurantiaca</name>
    <dbReference type="NCBI Taxonomy" id="983873"/>
    <lineage>
        <taxon>Bacteria</taxon>
        <taxon>Bacillati</taxon>
        <taxon>Actinomycetota</taxon>
        <taxon>Actinomycetes</taxon>
        <taxon>Mycobacteriales</taxon>
        <taxon>Dietziaceae</taxon>
        <taxon>Dietzia</taxon>
    </lineage>
</organism>
<evidence type="ECO:0000313" key="2">
    <source>
        <dbReference type="Proteomes" id="UP001595836"/>
    </source>
</evidence>
<gene>
    <name evidence="1" type="ORF">ACFO7U_08290</name>
</gene>
<evidence type="ECO:0008006" key="3">
    <source>
        <dbReference type="Google" id="ProtNLM"/>
    </source>
</evidence>
<name>A0ABV9PPP1_9ACTN</name>
<evidence type="ECO:0000313" key="1">
    <source>
        <dbReference type="EMBL" id="MFC4754777.1"/>
    </source>
</evidence>
<dbReference type="Proteomes" id="UP001595836">
    <property type="component" value="Unassembled WGS sequence"/>
</dbReference>
<keyword evidence="2" id="KW-1185">Reference proteome</keyword>
<reference evidence="2" key="1">
    <citation type="journal article" date="2019" name="Int. J. Syst. Evol. Microbiol.">
        <title>The Global Catalogue of Microorganisms (GCM) 10K type strain sequencing project: providing services to taxonomists for standard genome sequencing and annotation.</title>
        <authorList>
            <consortium name="The Broad Institute Genomics Platform"/>
            <consortium name="The Broad Institute Genome Sequencing Center for Infectious Disease"/>
            <person name="Wu L."/>
            <person name="Ma J."/>
        </authorList>
    </citation>
    <scope>NUCLEOTIDE SEQUENCE [LARGE SCALE GENOMIC DNA]</scope>
    <source>
        <strain evidence="2">JCM 11882</strain>
    </source>
</reference>
<protein>
    <recommendedName>
        <fullName evidence="3">Porin</fullName>
    </recommendedName>
</protein>